<protein>
    <submittedName>
        <fullName evidence="1">Uncharacterized protein</fullName>
    </submittedName>
</protein>
<proteinExistence type="predicted"/>
<comment type="caution">
    <text evidence="1">The sequence shown here is derived from an EMBL/GenBank/DDBJ whole genome shotgun (WGS) entry which is preliminary data.</text>
</comment>
<dbReference type="EMBL" id="WUML01000035">
    <property type="protein sequence ID" value="MXO02890.1"/>
    <property type="molecule type" value="Genomic_DNA"/>
</dbReference>
<gene>
    <name evidence="1" type="ORF">GR156_21545</name>
</gene>
<organism evidence="1 2">
    <name type="scientific">Shinella zoogloeoides</name>
    <name type="common">Crabtreella saccharophila</name>
    <dbReference type="NCBI Taxonomy" id="352475"/>
    <lineage>
        <taxon>Bacteria</taxon>
        <taxon>Pseudomonadati</taxon>
        <taxon>Pseudomonadota</taxon>
        <taxon>Alphaproteobacteria</taxon>
        <taxon>Hyphomicrobiales</taxon>
        <taxon>Rhizobiaceae</taxon>
        <taxon>Shinella</taxon>
    </lineage>
</organism>
<reference evidence="1 2" key="1">
    <citation type="submission" date="2019-12" db="EMBL/GenBank/DDBJ databases">
        <title>Shinella granuli gen. nov., sp. nov., and proposal of the reclassification of Zoogloea ramigera ATCC 19623 as Shinella zoogloeoides sp. nov.</title>
        <authorList>
            <person name="Gao J."/>
        </authorList>
    </citation>
    <scope>NUCLEOTIDE SEQUENCE [LARGE SCALE GENOMIC DNA]</scope>
    <source>
        <strain evidence="1 2">DSM 287</strain>
    </source>
</reference>
<dbReference type="AlphaFoldDB" id="A0A6N8TP28"/>
<dbReference type="OrthoDB" id="8421904at2"/>
<name>A0A6N8TP28_SHIZO</name>
<evidence type="ECO:0000313" key="2">
    <source>
        <dbReference type="Proteomes" id="UP000440304"/>
    </source>
</evidence>
<dbReference type="Proteomes" id="UP000440304">
    <property type="component" value="Unassembled WGS sequence"/>
</dbReference>
<accession>A0A6N8TP28</accession>
<evidence type="ECO:0000313" key="1">
    <source>
        <dbReference type="EMBL" id="MXO02890.1"/>
    </source>
</evidence>
<sequence length="69" mass="7686">MIAFIRLAGCDVDLDNDATFVIDYTMLLVGGLKTSVWGRNKVCSKSCAKLERTLNITRRGGFFWQAARA</sequence>